<dbReference type="Proteomes" id="UP000270299">
    <property type="component" value="Unassembled WGS sequence"/>
</dbReference>
<dbReference type="RefSeq" id="WP_121671774.1">
    <property type="nucleotide sequence ID" value="NZ_BMXM01000003.1"/>
</dbReference>
<evidence type="ECO:0000256" key="1">
    <source>
        <dbReference type="SAM" id="SignalP"/>
    </source>
</evidence>
<keyword evidence="1" id="KW-0732">Signal</keyword>
<dbReference type="AlphaFoldDB" id="A0A3L6ZY13"/>
<sequence length="189" mass="19550">MKKFNMKKTTAAAVAAAVGAALLLGGAGTLAYWSDNAETTAQTISSGDLDFGTIANDTWKIQQVVTTGTPSVTKKTASVDFKPDTMKIVPGDVLTRQLTLPVTLVGQNIAAELTVAPIAVPAALTSAVTQEVFVNGTKVTAPVKVTTDATIKLVVTFDWNATNATKLISNYNFGAAYTLTQVAAGTVTP</sequence>
<organism evidence="2 3">
    <name type="scientific">Mycetocola manganoxydans</name>
    <dbReference type="NCBI Taxonomy" id="699879"/>
    <lineage>
        <taxon>Bacteria</taxon>
        <taxon>Bacillati</taxon>
        <taxon>Actinomycetota</taxon>
        <taxon>Actinomycetes</taxon>
        <taxon>Micrococcales</taxon>
        <taxon>Microbacteriaceae</taxon>
        <taxon>Mycetocola</taxon>
    </lineage>
</organism>
<dbReference type="InterPro" id="IPR023833">
    <property type="entry name" value="Signal_pept_SipW-depend-type"/>
</dbReference>
<protein>
    <submittedName>
        <fullName evidence="2">Alternate-type signal peptide domain-containing protein</fullName>
    </submittedName>
</protein>
<comment type="caution">
    <text evidence="2">The sequence shown here is derived from an EMBL/GenBank/DDBJ whole genome shotgun (WGS) entry which is preliminary data.</text>
</comment>
<evidence type="ECO:0000313" key="3">
    <source>
        <dbReference type="Proteomes" id="UP000270299"/>
    </source>
</evidence>
<accession>A0A3L6ZY13</accession>
<feature type="signal peptide" evidence="1">
    <location>
        <begin position="1"/>
        <end position="31"/>
    </location>
</feature>
<dbReference type="EMBL" id="RCUV01000003">
    <property type="protein sequence ID" value="RLP72916.1"/>
    <property type="molecule type" value="Genomic_DNA"/>
</dbReference>
<reference evidence="2 3" key="1">
    <citation type="submission" date="2018-10" db="EMBL/GenBank/DDBJ databases">
        <authorList>
            <person name="Li J."/>
        </authorList>
    </citation>
    <scope>NUCLEOTIDE SEQUENCE [LARGE SCALE GENOMIC DNA]</scope>
    <source>
        <strain evidence="2 3">CCTCC AB209002</strain>
    </source>
</reference>
<feature type="chain" id="PRO_5038904559" evidence="1">
    <location>
        <begin position="32"/>
        <end position="189"/>
    </location>
</feature>
<evidence type="ECO:0000313" key="2">
    <source>
        <dbReference type="EMBL" id="RLP72916.1"/>
    </source>
</evidence>
<name>A0A3L6ZY13_9MICO</name>
<proteinExistence type="predicted"/>
<dbReference type="OrthoDB" id="4954224at2"/>
<dbReference type="InterPro" id="IPR024006">
    <property type="entry name" value="Alt_signal_exp_actinobact"/>
</dbReference>
<keyword evidence="3" id="KW-1185">Reference proteome</keyword>
<gene>
    <name evidence="2" type="ORF">D9V29_02605</name>
</gene>
<dbReference type="NCBIfam" id="TIGR04089">
    <property type="entry name" value="exp_by_SipW_III"/>
    <property type="match status" value="1"/>
</dbReference>
<dbReference type="NCBIfam" id="TIGR04088">
    <property type="entry name" value="cognate_SipW"/>
    <property type="match status" value="1"/>
</dbReference>